<evidence type="ECO:0000256" key="8">
    <source>
        <dbReference type="ARBA" id="ARBA00023012"/>
    </source>
</evidence>
<dbReference type="STRING" id="1901.BB341_14860"/>
<evidence type="ECO:0000256" key="2">
    <source>
        <dbReference type="ARBA" id="ARBA00012438"/>
    </source>
</evidence>
<dbReference type="GeneID" id="93730718"/>
<dbReference type="Pfam" id="PF02518">
    <property type="entry name" value="HATPase_c"/>
    <property type="match status" value="1"/>
</dbReference>
<dbReference type="OrthoDB" id="227596at2"/>
<dbReference type="EC" id="2.7.13.3" evidence="2"/>
<dbReference type="SMART" id="SM00387">
    <property type="entry name" value="HATPase_c"/>
    <property type="match status" value="1"/>
</dbReference>
<evidence type="ECO:0000256" key="5">
    <source>
        <dbReference type="ARBA" id="ARBA00022741"/>
    </source>
</evidence>
<evidence type="ECO:0000256" key="4">
    <source>
        <dbReference type="ARBA" id="ARBA00022679"/>
    </source>
</evidence>
<evidence type="ECO:0000256" key="3">
    <source>
        <dbReference type="ARBA" id="ARBA00022553"/>
    </source>
</evidence>
<dbReference type="RefSeq" id="WP_003961016.1">
    <property type="nucleotide sequence ID" value="NZ_CM000913.1"/>
</dbReference>
<keyword evidence="6 12" id="KW-0418">Kinase</keyword>
<keyword evidence="4" id="KW-0808">Transferase</keyword>
<evidence type="ECO:0000313" key="13">
    <source>
        <dbReference type="Proteomes" id="UP000002357"/>
    </source>
</evidence>
<feature type="domain" description="Histidine kinase/HSP90-like ATPase" evidence="11">
    <location>
        <begin position="296"/>
        <end position="427"/>
    </location>
</feature>
<feature type="transmembrane region" description="Helical" evidence="10">
    <location>
        <begin position="146"/>
        <end position="166"/>
    </location>
</feature>
<dbReference type="AlphaFoldDB" id="E2PUM4"/>
<evidence type="ECO:0000256" key="9">
    <source>
        <dbReference type="SAM" id="MobiDB-lite"/>
    </source>
</evidence>
<feature type="compositionally biased region" description="Basic and acidic residues" evidence="9">
    <location>
        <begin position="330"/>
        <end position="341"/>
    </location>
</feature>
<feature type="region of interest" description="Disordered" evidence="9">
    <location>
        <begin position="330"/>
        <end position="369"/>
    </location>
</feature>
<dbReference type="GO" id="GO:0016020">
    <property type="term" value="C:membrane"/>
    <property type="evidence" value="ECO:0007669"/>
    <property type="project" value="InterPro"/>
</dbReference>
<evidence type="ECO:0000256" key="1">
    <source>
        <dbReference type="ARBA" id="ARBA00000085"/>
    </source>
</evidence>
<name>E2PUM4_STRCL</name>
<protein>
    <recommendedName>
        <fullName evidence="2">histidine kinase</fullName>
        <ecNumber evidence="2">2.7.13.3</ecNumber>
    </recommendedName>
</protein>
<dbReference type="InterPro" id="IPR003594">
    <property type="entry name" value="HATPase_dom"/>
</dbReference>
<keyword evidence="7" id="KW-0067">ATP-binding</keyword>
<keyword evidence="13" id="KW-1185">Reference proteome</keyword>
<dbReference type="KEGG" id="sclf:BB341_14860"/>
<dbReference type="PANTHER" id="PTHR24421">
    <property type="entry name" value="NITRATE/NITRITE SENSOR PROTEIN NARX-RELATED"/>
    <property type="match status" value="1"/>
</dbReference>
<dbReference type="CDD" id="cd16917">
    <property type="entry name" value="HATPase_UhpB-NarQ-NarX-like"/>
    <property type="match status" value="1"/>
</dbReference>
<dbReference type="InterPro" id="IPR011712">
    <property type="entry name" value="Sig_transdc_His_kin_sub3_dim/P"/>
</dbReference>
<accession>E2PUM4</accession>
<dbReference type="Pfam" id="PF07730">
    <property type="entry name" value="HisKA_3"/>
    <property type="match status" value="1"/>
</dbReference>
<dbReference type="InterPro" id="IPR036890">
    <property type="entry name" value="HATPase_C_sf"/>
</dbReference>
<keyword evidence="10" id="KW-1133">Transmembrane helix</keyword>
<evidence type="ECO:0000313" key="12">
    <source>
        <dbReference type="EMBL" id="EFG07803.1"/>
    </source>
</evidence>
<feature type="transmembrane region" description="Helical" evidence="10">
    <location>
        <begin position="65"/>
        <end position="84"/>
    </location>
</feature>
<dbReference type="GO" id="GO:0046983">
    <property type="term" value="F:protein dimerization activity"/>
    <property type="evidence" value="ECO:0007669"/>
    <property type="project" value="InterPro"/>
</dbReference>
<dbReference type="PANTHER" id="PTHR24421:SF10">
    <property type="entry name" value="NITRATE_NITRITE SENSOR PROTEIN NARQ"/>
    <property type="match status" value="1"/>
</dbReference>
<dbReference type="Gene3D" id="3.30.565.10">
    <property type="entry name" value="Histidine kinase-like ATPase, C-terminal domain"/>
    <property type="match status" value="1"/>
</dbReference>
<gene>
    <name evidence="12" type="ORF">SCLAV_2731</name>
</gene>
<evidence type="ECO:0000259" key="11">
    <source>
        <dbReference type="SMART" id="SM00387"/>
    </source>
</evidence>
<feature type="transmembrane region" description="Helical" evidence="10">
    <location>
        <begin position="15"/>
        <end position="31"/>
    </location>
</feature>
<dbReference type="GO" id="GO:0005524">
    <property type="term" value="F:ATP binding"/>
    <property type="evidence" value="ECO:0007669"/>
    <property type="project" value="UniProtKB-KW"/>
</dbReference>
<sequence>MDVIPEFRSRPRHEQLALILASCGVLSLLIIEGSATGWAPTVVATVLTGALCMTALVVLPRRFPLVAGVAVAASFTLTVVTLTLTHRPVLTPGLVEQCALLLIVTRGVRLLSPLRAIALAIPTGLTAGLLPLRLAESEWGLATEFLGYGALFGLTLACLLGAYLRLLDSVRAREREADRTAQRLEYARELHDFVAHHITAIVAQSKAVRFTMAAGQTPTPDELDALLGRIEEAGSQAMDSMRGMVSVLRDPAIPAATRPGDDLSGLRELTGPFEGTGTRVELAVDPRLPGRVLPPGMGGTVQRVVREALTNVRKHAAGATRVTVDVRLHEGPMSDEGRTVDAGDGGSDGTAGSAGRTIGGGDGDGGEVRVTVVDDGRSRNRPGSGSGTGFGLLGLRERVETMGGTLTAGPSPALDGWEVSARLPLPPSFAPGAADTTDTDTTDTGDRHQGEPARPSGPDTADPGDELRPWTP</sequence>
<dbReference type="Gene3D" id="1.20.5.1930">
    <property type="match status" value="1"/>
</dbReference>
<comment type="catalytic activity">
    <reaction evidence="1">
        <text>ATP + protein L-histidine = ADP + protein N-phospho-L-histidine.</text>
        <dbReference type="EC" id="2.7.13.3"/>
    </reaction>
</comment>
<proteinExistence type="predicted"/>
<dbReference type="eggNOG" id="COG4585">
    <property type="taxonomic scope" value="Bacteria"/>
</dbReference>
<feature type="transmembrane region" description="Helical" evidence="10">
    <location>
        <begin position="116"/>
        <end position="134"/>
    </location>
</feature>
<keyword evidence="8" id="KW-0902">Two-component regulatory system</keyword>
<keyword evidence="3" id="KW-0597">Phosphoprotein</keyword>
<dbReference type="SUPFAM" id="SSF55874">
    <property type="entry name" value="ATPase domain of HSP90 chaperone/DNA topoisomerase II/histidine kinase"/>
    <property type="match status" value="1"/>
</dbReference>
<organism evidence="12 13">
    <name type="scientific">Streptomyces clavuligerus</name>
    <dbReference type="NCBI Taxonomy" id="1901"/>
    <lineage>
        <taxon>Bacteria</taxon>
        <taxon>Bacillati</taxon>
        <taxon>Actinomycetota</taxon>
        <taxon>Actinomycetes</taxon>
        <taxon>Kitasatosporales</taxon>
        <taxon>Streptomycetaceae</taxon>
        <taxon>Streptomyces</taxon>
    </lineage>
</organism>
<feature type="region of interest" description="Disordered" evidence="9">
    <location>
        <begin position="403"/>
        <end position="472"/>
    </location>
</feature>
<dbReference type="GO" id="GO:0000155">
    <property type="term" value="F:phosphorelay sensor kinase activity"/>
    <property type="evidence" value="ECO:0007669"/>
    <property type="project" value="InterPro"/>
</dbReference>
<keyword evidence="10" id="KW-0472">Membrane</keyword>
<dbReference type="InterPro" id="IPR050482">
    <property type="entry name" value="Sensor_HK_TwoCompSys"/>
</dbReference>
<evidence type="ECO:0000256" key="6">
    <source>
        <dbReference type="ARBA" id="ARBA00022777"/>
    </source>
</evidence>
<feature type="transmembrane region" description="Helical" evidence="10">
    <location>
        <begin position="37"/>
        <end position="58"/>
    </location>
</feature>
<dbReference type="Proteomes" id="UP000002357">
    <property type="component" value="Chromosome"/>
</dbReference>
<dbReference type="EMBL" id="CM000913">
    <property type="protein sequence ID" value="EFG07803.1"/>
    <property type="molecule type" value="Genomic_DNA"/>
</dbReference>
<reference evidence="12 13" key="1">
    <citation type="journal article" date="2010" name="Genome Biol. Evol.">
        <title>The sequence of a 1.8-mb bacterial linear plasmid reveals a rich evolutionary reservoir of secondary metabolic pathways.</title>
        <authorList>
            <person name="Medema M.H."/>
            <person name="Trefzer A."/>
            <person name="Kovalchuk A."/>
            <person name="van den Berg M."/>
            <person name="Mueller U."/>
            <person name="Heijne W."/>
            <person name="Wu L."/>
            <person name="Alam M.T."/>
            <person name="Ronning C.M."/>
            <person name="Nierman W.C."/>
            <person name="Bovenberg R.A.L."/>
            <person name="Breitling R."/>
            <person name="Takano E."/>
        </authorList>
    </citation>
    <scope>NUCLEOTIDE SEQUENCE [LARGE SCALE GENOMIC DNA]</scope>
    <source>
        <strain evidence="13">ATCC 27064 / DSM 738 / JCM 4710 / NBRC 13307 / NCIMB 12785 / NRRL 3585 / VKM Ac-602</strain>
    </source>
</reference>
<evidence type="ECO:0000256" key="10">
    <source>
        <dbReference type="SAM" id="Phobius"/>
    </source>
</evidence>
<evidence type="ECO:0000256" key="7">
    <source>
        <dbReference type="ARBA" id="ARBA00022840"/>
    </source>
</evidence>
<keyword evidence="10" id="KW-0812">Transmembrane</keyword>
<keyword evidence="5" id="KW-0547">Nucleotide-binding</keyword>